<dbReference type="Proteomes" id="UP000580839">
    <property type="component" value="Unassembled WGS sequence"/>
</dbReference>
<keyword evidence="1" id="KW-0472">Membrane</keyword>
<evidence type="ECO:0008006" key="4">
    <source>
        <dbReference type="Google" id="ProtNLM"/>
    </source>
</evidence>
<keyword evidence="1" id="KW-0812">Transmembrane</keyword>
<keyword evidence="1" id="KW-1133">Transmembrane helix</keyword>
<dbReference type="AlphaFoldDB" id="A0A849SQ28"/>
<organism evidence="2 3">
    <name type="scientific">Eiseniibacteriota bacterium</name>
    <dbReference type="NCBI Taxonomy" id="2212470"/>
    <lineage>
        <taxon>Bacteria</taxon>
        <taxon>Candidatus Eiseniibacteriota</taxon>
    </lineage>
</organism>
<gene>
    <name evidence="2" type="ORF">HOP12_12755</name>
</gene>
<protein>
    <recommendedName>
        <fullName evidence="4">Two pore domain potassium channel family protein</fullName>
    </recommendedName>
</protein>
<feature type="transmembrane region" description="Helical" evidence="1">
    <location>
        <begin position="81"/>
        <end position="103"/>
    </location>
</feature>
<evidence type="ECO:0000256" key="1">
    <source>
        <dbReference type="SAM" id="Phobius"/>
    </source>
</evidence>
<feature type="transmembrane region" description="Helical" evidence="1">
    <location>
        <begin position="27"/>
        <end position="49"/>
    </location>
</feature>
<sequence>MKRALALEPRHKPLAPARKFRSRLLRFSLLAVSVIGVSLLIGVAGYHWLAHFSWLDALVNASMILGGMGPVDPVHTTGGKWFASIYALYSGVTLLTSVGLLFAPIVHRFLHRFHLEDRAGGNE</sequence>
<name>A0A849SQ28_UNCEI</name>
<evidence type="ECO:0000313" key="2">
    <source>
        <dbReference type="EMBL" id="NOT35017.1"/>
    </source>
</evidence>
<dbReference type="EMBL" id="JABFRW010000164">
    <property type="protein sequence ID" value="NOT35017.1"/>
    <property type="molecule type" value="Genomic_DNA"/>
</dbReference>
<reference evidence="2 3" key="1">
    <citation type="submission" date="2020-04" db="EMBL/GenBank/DDBJ databases">
        <title>Metagenomic profiling of ammonia- and methane-oxidizing microorganisms in a Dutch drinking water treatment plant.</title>
        <authorList>
            <person name="Poghosyan L."/>
            <person name="Leucker S."/>
        </authorList>
    </citation>
    <scope>NUCLEOTIDE SEQUENCE [LARGE SCALE GENOMIC DNA]</scope>
    <source>
        <strain evidence="2">S-RSF-IL-03</strain>
    </source>
</reference>
<evidence type="ECO:0000313" key="3">
    <source>
        <dbReference type="Proteomes" id="UP000580839"/>
    </source>
</evidence>
<proteinExistence type="predicted"/>
<accession>A0A849SQ28</accession>
<comment type="caution">
    <text evidence="2">The sequence shown here is derived from an EMBL/GenBank/DDBJ whole genome shotgun (WGS) entry which is preliminary data.</text>
</comment>